<reference evidence="14" key="1">
    <citation type="journal article" date="2020" name="Stud. Mycol.">
        <title>101 Dothideomycetes genomes: a test case for predicting lifestyles and emergence of pathogens.</title>
        <authorList>
            <person name="Haridas S."/>
            <person name="Albert R."/>
            <person name="Binder M."/>
            <person name="Bloem J."/>
            <person name="Labutti K."/>
            <person name="Salamov A."/>
            <person name="Andreopoulos B."/>
            <person name="Baker S."/>
            <person name="Barry K."/>
            <person name="Bills G."/>
            <person name="Bluhm B."/>
            <person name="Cannon C."/>
            <person name="Castanera R."/>
            <person name="Culley D."/>
            <person name="Daum C."/>
            <person name="Ezra D."/>
            <person name="Gonzalez J."/>
            <person name="Henrissat B."/>
            <person name="Kuo A."/>
            <person name="Liang C."/>
            <person name="Lipzen A."/>
            <person name="Lutzoni F."/>
            <person name="Magnuson J."/>
            <person name="Mondo S."/>
            <person name="Nolan M."/>
            <person name="Ohm R."/>
            <person name="Pangilinan J."/>
            <person name="Park H.-J."/>
            <person name="Ramirez L."/>
            <person name="Alfaro M."/>
            <person name="Sun H."/>
            <person name="Tritt A."/>
            <person name="Yoshinaga Y."/>
            <person name="Zwiers L.-H."/>
            <person name="Turgeon B."/>
            <person name="Goodwin S."/>
            <person name="Spatafora J."/>
            <person name="Crous P."/>
            <person name="Grigoriev I."/>
        </authorList>
    </citation>
    <scope>NUCLEOTIDE SEQUENCE</scope>
    <source>
        <strain evidence="14">CBS 113389</strain>
    </source>
</reference>
<dbReference type="GeneID" id="54473706"/>
<dbReference type="GO" id="GO:0005643">
    <property type="term" value="C:nuclear pore"/>
    <property type="evidence" value="ECO:0007669"/>
    <property type="project" value="TreeGrafter"/>
</dbReference>
<evidence type="ECO:0000256" key="4">
    <source>
        <dbReference type="ARBA" id="ARBA00022448"/>
    </source>
</evidence>
<gene>
    <name evidence="14" type="ORF">BDY17DRAFT_291678</name>
</gene>
<dbReference type="EMBL" id="MU001632">
    <property type="protein sequence ID" value="KAF2486539.1"/>
    <property type="molecule type" value="Genomic_DNA"/>
</dbReference>
<evidence type="ECO:0000313" key="14">
    <source>
        <dbReference type="EMBL" id="KAF2486539.1"/>
    </source>
</evidence>
<dbReference type="InterPro" id="IPR011989">
    <property type="entry name" value="ARM-like"/>
</dbReference>
<dbReference type="GO" id="GO:0008033">
    <property type="term" value="P:tRNA processing"/>
    <property type="evidence" value="ECO:0007669"/>
    <property type="project" value="UniProtKB-KW"/>
</dbReference>
<evidence type="ECO:0000256" key="6">
    <source>
        <dbReference type="ARBA" id="ARBA00022555"/>
    </source>
</evidence>
<dbReference type="GO" id="GO:0000049">
    <property type="term" value="F:tRNA binding"/>
    <property type="evidence" value="ECO:0007669"/>
    <property type="project" value="UniProtKB-UniRule"/>
</dbReference>
<dbReference type="Gene3D" id="1.25.10.10">
    <property type="entry name" value="Leucine-rich Repeat Variant"/>
    <property type="match status" value="1"/>
</dbReference>
<evidence type="ECO:0000256" key="11">
    <source>
        <dbReference type="RuleBase" id="RU366037"/>
    </source>
</evidence>
<dbReference type="Pfam" id="PF08389">
    <property type="entry name" value="Xpo1"/>
    <property type="match status" value="1"/>
</dbReference>
<evidence type="ECO:0000313" key="15">
    <source>
        <dbReference type="Proteomes" id="UP000799767"/>
    </source>
</evidence>
<comment type="subcellular location">
    <subcellularLocation>
        <location evidence="1 11">Cytoplasm</location>
    </subcellularLocation>
    <subcellularLocation>
        <location evidence="11">Nucleus</location>
    </subcellularLocation>
    <text evidence="11">Shuttles between the nucleus and the cytoplasm.</text>
</comment>
<keyword evidence="7" id="KW-0819">tRNA processing</keyword>
<feature type="domain" description="Exportin-1/Importin-beta-like" evidence="12">
    <location>
        <begin position="105"/>
        <end position="254"/>
    </location>
</feature>
<dbReference type="InterPro" id="IPR045546">
    <property type="entry name" value="Exportin-T_C"/>
</dbReference>
<dbReference type="SUPFAM" id="SSF48371">
    <property type="entry name" value="ARM repeat"/>
    <property type="match status" value="1"/>
</dbReference>
<evidence type="ECO:0000259" key="13">
    <source>
        <dbReference type="Pfam" id="PF19282"/>
    </source>
</evidence>
<dbReference type="InterPro" id="IPR040017">
    <property type="entry name" value="XPOT"/>
</dbReference>
<dbReference type="OrthoDB" id="26399at2759"/>
<evidence type="ECO:0000256" key="3">
    <source>
        <dbReference type="ARBA" id="ARBA00018928"/>
    </source>
</evidence>
<dbReference type="GO" id="GO:0016363">
    <property type="term" value="C:nuclear matrix"/>
    <property type="evidence" value="ECO:0007669"/>
    <property type="project" value="TreeGrafter"/>
</dbReference>
<dbReference type="InterPro" id="IPR016024">
    <property type="entry name" value="ARM-type_fold"/>
</dbReference>
<accession>A0A6A6Q3E5</accession>
<evidence type="ECO:0000259" key="12">
    <source>
        <dbReference type="Pfam" id="PF08389"/>
    </source>
</evidence>
<evidence type="ECO:0000256" key="5">
    <source>
        <dbReference type="ARBA" id="ARBA00022490"/>
    </source>
</evidence>
<evidence type="ECO:0000256" key="7">
    <source>
        <dbReference type="ARBA" id="ARBA00022694"/>
    </source>
</evidence>
<feature type="domain" description="Exportin-T C-terminal" evidence="13">
    <location>
        <begin position="341"/>
        <end position="1020"/>
    </location>
</feature>
<evidence type="ECO:0000256" key="8">
    <source>
        <dbReference type="ARBA" id="ARBA00022884"/>
    </source>
</evidence>
<dbReference type="PANTHER" id="PTHR15952:SF11">
    <property type="entry name" value="EXPORTIN-T"/>
    <property type="match status" value="1"/>
</dbReference>
<keyword evidence="9 11" id="KW-0539">Nucleus</keyword>
<dbReference type="InterPro" id="IPR013598">
    <property type="entry name" value="Exportin-1/Importin-b-like"/>
</dbReference>
<dbReference type="Proteomes" id="UP000799767">
    <property type="component" value="Unassembled WGS sequence"/>
</dbReference>
<comment type="function">
    <text evidence="10">tRNA nucleus export receptor which facilitates tRNA translocation across the nuclear pore complex. Involved in pre-tRNA splicing, probably by affecting the interaction of pre-tRNA with splicing endonuclease.</text>
</comment>
<dbReference type="FunFam" id="1.25.10.10:FF:000355">
    <property type="entry name" value="Exportin-T"/>
    <property type="match status" value="1"/>
</dbReference>
<dbReference type="RefSeq" id="XP_033593108.1">
    <property type="nucleotide sequence ID" value="XM_033732704.1"/>
</dbReference>
<keyword evidence="8 11" id="KW-0694">RNA-binding</keyword>
<keyword evidence="4 11" id="KW-0813">Transport</keyword>
<keyword evidence="5 11" id="KW-0963">Cytoplasm</keyword>
<sequence>MDAQIESAIELAFNPTTNQALKAQAYQFLDTLRSDDNGWQVCLTLFTRTQPLPSEVSRLVSLEIVNNAVQMKRLSPYNLAITKDSLMGFIRQRYVDPDPARADSPAIQNKLTQTLTYLFTALYPDEWPSFFDDFKSLTGEGNSNPVATMLYLRIIGSVHDEIADVMIPRSSEEQKRSSQLKDFVRARDVSKIAVTWQEILSRWRQIDLTIVELCLRTIAKWVSWVDIGVVINQSIQTALLDLAGQQGDFTSETKEAQARDAAIDTFTETVGKKMGASDKIELIRYLNLSAIVGQLVASRALSELRSTSNYDTDLAETVAKLVNNVVFDLVKSIESDQVNGQTMQQANQLLQTFVPYLLRFFEDEYDEICSAVIPSLTDLLTMFRRNVKARGGLPSEHADMLRPILNAIIAKMKYDETAAWGEEDEATDEAEFQELRKRLYVLQQTVAAVDERLYVDVLTQVIGTTFSRLNAADSTSKPNWRDLDLALHEMYLFGELAVKNGGLYQKSSPSSEASHRLLDMMATMVDADLASHPHPAIQLQFMEICVRYVQFFEHNSAAVPKVLETFVRFIHSDHPKIRLRSWYLFQRFVRHLRSQLGNVASNVVGAVSDLLAVKAELPKESEDDEGSSDDNGQSADAAFTSQLYLFEAVGCVASTSAVPLQTRVAIAKSVLEPLASDLQQHLPAAKGGNARAILQVHHVVMAIGTLANGFSDWMPAATSGSPPPTEVSMEFVGASEAVLVALEALKENADIRTAARHAFSRLLGVLGSHILPQLPRWIDGLLSAASFNDEMAMFLRTLAQVVYGFKSEIFSILDTLLSPLLRRVFTGLSSPVTGTDDEIQLRELRLQYLNFILVILNNDLGSTLISPTNQGIFDSFIATMSRSATTPSDPQSARLAFSALTRMSTIWGGPDIAPFSDTAPAPDLPGFDTFILSQLSPLPWRLIASPGFNASDAQMRSVVQEAGALQWTILRKAGAQYQRQLEGELRNLGASDEGVRSFFESISGDVVGFRKFFATFVQQAKR</sequence>
<dbReference type="AlphaFoldDB" id="A0A6A6Q3E5"/>
<evidence type="ECO:0000256" key="10">
    <source>
        <dbReference type="ARBA" id="ARBA00025147"/>
    </source>
</evidence>
<name>A0A6A6Q3E5_9PEZI</name>
<dbReference type="GO" id="GO:0005737">
    <property type="term" value="C:cytoplasm"/>
    <property type="evidence" value="ECO:0007669"/>
    <property type="project" value="UniProtKB-SubCell"/>
</dbReference>
<evidence type="ECO:0000256" key="1">
    <source>
        <dbReference type="ARBA" id="ARBA00004496"/>
    </source>
</evidence>
<protein>
    <recommendedName>
        <fullName evidence="3 11">Exportin-T</fullName>
    </recommendedName>
    <alternativeName>
        <fullName evidence="11">Exportin(tRNA)</fullName>
    </alternativeName>
    <alternativeName>
        <fullName evidence="11">tRNA exportin</fullName>
    </alternativeName>
</protein>
<proteinExistence type="inferred from homology"/>
<keyword evidence="15" id="KW-1185">Reference proteome</keyword>
<evidence type="ECO:0000256" key="9">
    <source>
        <dbReference type="ARBA" id="ARBA00023242"/>
    </source>
</evidence>
<evidence type="ECO:0000256" key="2">
    <source>
        <dbReference type="ARBA" id="ARBA00009466"/>
    </source>
</evidence>
<dbReference type="Pfam" id="PF19282">
    <property type="entry name" value="Exportin-T"/>
    <property type="match status" value="1"/>
</dbReference>
<dbReference type="PANTHER" id="PTHR15952">
    <property type="entry name" value="EXPORTIN-T/LOS1"/>
    <property type="match status" value="1"/>
</dbReference>
<keyword evidence="6 11" id="KW-0820">tRNA-binding</keyword>
<dbReference type="GO" id="GO:0031267">
    <property type="term" value="F:small GTPase binding"/>
    <property type="evidence" value="ECO:0007669"/>
    <property type="project" value="InterPro"/>
</dbReference>
<organism evidence="14 15">
    <name type="scientific">Neohortaea acidophila</name>
    <dbReference type="NCBI Taxonomy" id="245834"/>
    <lineage>
        <taxon>Eukaryota</taxon>
        <taxon>Fungi</taxon>
        <taxon>Dikarya</taxon>
        <taxon>Ascomycota</taxon>
        <taxon>Pezizomycotina</taxon>
        <taxon>Dothideomycetes</taxon>
        <taxon>Dothideomycetidae</taxon>
        <taxon>Mycosphaerellales</taxon>
        <taxon>Teratosphaeriaceae</taxon>
        <taxon>Neohortaea</taxon>
    </lineage>
</organism>
<comment type="similarity">
    <text evidence="2 11">Belongs to the exportin family.</text>
</comment>
<dbReference type="GO" id="GO:0071528">
    <property type="term" value="P:tRNA re-export from nucleus"/>
    <property type="evidence" value="ECO:0007669"/>
    <property type="project" value="UniProtKB-UniRule"/>
</dbReference>